<evidence type="ECO:0000256" key="1">
    <source>
        <dbReference type="SAM" id="Phobius"/>
    </source>
</evidence>
<gene>
    <name evidence="3" type="ORF">NUM_14150</name>
</gene>
<keyword evidence="4" id="KW-1185">Reference proteome</keyword>
<dbReference type="InterPro" id="IPR025588">
    <property type="entry name" value="YcxB-like_C"/>
</dbReference>
<dbReference type="RefSeq" id="WP_207123795.1">
    <property type="nucleotide sequence ID" value="NZ_BOPO01000019.1"/>
</dbReference>
<name>A0A8J4A7B0_9ACTN</name>
<feature type="domain" description="YcxB-like C-terminal" evidence="2">
    <location>
        <begin position="96"/>
        <end position="155"/>
    </location>
</feature>
<dbReference type="AlphaFoldDB" id="A0A8J4A7B0"/>
<proteinExistence type="predicted"/>
<dbReference type="EMBL" id="BOPO01000019">
    <property type="protein sequence ID" value="GIL26161.1"/>
    <property type="molecule type" value="Genomic_DNA"/>
</dbReference>
<keyword evidence="1" id="KW-1133">Transmembrane helix</keyword>
<protein>
    <recommendedName>
        <fullName evidence="2">YcxB-like C-terminal domain-containing protein</fullName>
    </recommendedName>
</protein>
<keyword evidence="1" id="KW-0472">Membrane</keyword>
<organism evidence="3 4">
    <name type="scientific">Actinocatenispora comari</name>
    <dbReference type="NCBI Taxonomy" id="2807577"/>
    <lineage>
        <taxon>Bacteria</taxon>
        <taxon>Bacillati</taxon>
        <taxon>Actinomycetota</taxon>
        <taxon>Actinomycetes</taxon>
        <taxon>Micromonosporales</taxon>
        <taxon>Micromonosporaceae</taxon>
        <taxon>Actinocatenispora</taxon>
    </lineage>
</organism>
<evidence type="ECO:0000313" key="4">
    <source>
        <dbReference type="Proteomes" id="UP000614996"/>
    </source>
</evidence>
<sequence length="166" mass="18397">MDIRFVLPPGDERLTRLVRFLYRRLFRVLRASGVVLCLAAAVLVVLLVLDGAQPTDVVVLVAAVAIAALAFGYPAWAVRRIRRTQPYAGESWQYRLTEDGVSITGRPATQSFSWDGLQRVEETADDVYLLVGKYVAVQLPKQLVSEPDLAELRAFVAERGLLVGSR</sequence>
<reference evidence="4" key="1">
    <citation type="journal article" date="2021" name="Int. J. Syst. Evol. Microbiol.">
        <title>Actinocatenispora comari sp. nov., an endophytic actinomycete isolated from aerial parts of Comarum salesowianum.</title>
        <authorList>
            <person name="Oyunbileg N."/>
            <person name="Iizaka Y."/>
            <person name="Hamada M."/>
            <person name="Davaapurev B.O."/>
            <person name="Fukumoto A."/>
            <person name="Tsetseg B."/>
            <person name="Kato F."/>
            <person name="Tamura T."/>
            <person name="Batkhuu J."/>
            <person name="Anzai Y."/>
        </authorList>
    </citation>
    <scope>NUCLEOTIDE SEQUENCE [LARGE SCALE GENOMIC DNA]</scope>
    <source>
        <strain evidence="4">NUM-2625</strain>
    </source>
</reference>
<feature type="transmembrane region" description="Helical" evidence="1">
    <location>
        <begin position="55"/>
        <end position="76"/>
    </location>
</feature>
<evidence type="ECO:0000259" key="2">
    <source>
        <dbReference type="Pfam" id="PF14317"/>
    </source>
</evidence>
<feature type="transmembrane region" description="Helical" evidence="1">
    <location>
        <begin position="28"/>
        <end position="49"/>
    </location>
</feature>
<evidence type="ECO:0000313" key="3">
    <source>
        <dbReference type="EMBL" id="GIL26161.1"/>
    </source>
</evidence>
<dbReference type="Pfam" id="PF14317">
    <property type="entry name" value="YcxB"/>
    <property type="match status" value="1"/>
</dbReference>
<keyword evidence="1" id="KW-0812">Transmembrane</keyword>
<dbReference type="Proteomes" id="UP000614996">
    <property type="component" value="Unassembled WGS sequence"/>
</dbReference>
<comment type="caution">
    <text evidence="3">The sequence shown here is derived from an EMBL/GenBank/DDBJ whole genome shotgun (WGS) entry which is preliminary data.</text>
</comment>
<accession>A0A8J4A7B0</accession>